<reference evidence="2" key="1">
    <citation type="submission" date="2014-11" db="EMBL/GenBank/DDBJ databases">
        <authorList>
            <person name="Otto D Thomas"/>
            <person name="Naeem Raeece"/>
        </authorList>
    </citation>
    <scope>NUCLEOTIDE SEQUENCE</scope>
</reference>
<feature type="compositionally biased region" description="Basic and acidic residues" evidence="1">
    <location>
        <begin position="545"/>
        <end position="569"/>
    </location>
</feature>
<feature type="compositionally biased region" description="Basic and acidic residues" evidence="1">
    <location>
        <begin position="230"/>
        <end position="240"/>
    </location>
</feature>
<feature type="region of interest" description="Disordered" evidence="1">
    <location>
        <begin position="69"/>
        <end position="109"/>
    </location>
</feature>
<feature type="compositionally biased region" description="Polar residues" evidence="1">
    <location>
        <begin position="519"/>
        <end position="529"/>
    </location>
</feature>
<protein>
    <submittedName>
        <fullName evidence="2">Uncharacterized protein</fullName>
    </submittedName>
</protein>
<feature type="compositionally biased region" description="Low complexity" evidence="1">
    <location>
        <begin position="632"/>
        <end position="643"/>
    </location>
</feature>
<feature type="compositionally biased region" description="Basic and acidic residues" evidence="1">
    <location>
        <begin position="482"/>
        <end position="496"/>
    </location>
</feature>
<organism evidence="2">
    <name type="scientific">Chromera velia CCMP2878</name>
    <dbReference type="NCBI Taxonomy" id="1169474"/>
    <lineage>
        <taxon>Eukaryota</taxon>
        <taxon>Sar</taxon>
        <taxon>Alveolata</taxon>
        <taxon>Colpodellida</taxon>
        <taxon>Chromeraceae</taxon>
        <taxon>Chromera</taxon>
    </lineage>
</organism>
<feature type="region of interest" description="Disordered" evidence="1">
    <location>
        <begin position="224"/>
        <end position="264"/>
    </location>
</feature>
<proteinExistence type="predicted"/>
<evidence type="ECO:0000313" key="2">
    <source>
        <dbReference type="EMBL" id="CEM27686.1"/>
    </source>
</evidence>
<feature type="compositionally biased region" description="Basic and acidic residues" evidence="1">
    <location>
        <begin position="250"/>
        <end position="259"/>
    </location>
</feature>
<dbReference type="VEuPathDB" id="CryptoDB:Cvel_4577"/>
<feature type="region of interest" description="Disordered" evidence="1">
    <location>
        <begin position="478"/>
        <end position="582"/>
    </location>
</feature>
<dbReference type="EMBL" id="CDMZ01001126">
    <property type="protein sequence ID" value="CEM27686.1"/>
    <property type="molecule type" value="Genomic_DNA"/>
</dbReference>
<name>A0A0G4GE94_9ALVE</name>
<accession>A0A0G4GE94</accession>
<evidence type="ECO:0000256" key="1">
    <source>
        <dbReference type="SAM" id="MobiDB-lite"/>
    </source>
</evidence>
<feature type="region of interest" description="Disordered" evidence="1">
    <location>
        <begin position="165"/>
        <end position="193"/>
    </location>
</feature>
<dbReference type="AlphaFoldDB" id="A0A0G4GE94"/>
<feature type="compositionally biased region" description="Basic residues" evidence="1">
    <location>
        <begin position="606"/>
        <end position="616"/>
    </location>
</feature>
<sequence length="733" mass="79026">MGACFSRNLAFVPSLILEFQEDDLQDFHSGFVCGKFSLIRLCLSSLSAVSRLQLILPSRLLHFHKFTSLPDTDSSSSSSSSRCDCAASSPQFPPDFERKLSETPRLTSDTTQAAELTAVTAPAWTPSNGLSSLLHEVLARNGVSVSEFTVFFVTFEDSTRGVCWEEKEEEQGRARGTGGDGRGGERQETGWTPLSSSWDLSFLGLSNENFLGLSSEGLPCTPIEGGGKTNCRDREGGPRDEMEEIGEEGSDLKKRREPQSSRGGTFEVQLPNLRVFRVRGVRGLTLRDCNFCRLETLEISGETMRVSRGGVGGEGGRRGGFEGVGIGESAASRWTEGTAGSVVACSVCFSESALRALNLQSSPLLPNRKASVFRLMKSLKHVRFGVDLATLKFFFAEVPEDTGLRSLCLPAYGVLQCDRSLESLNWALTRVSHKFGEVEELGVSTLFLRLYPASMGGSLRALLSGGLLPSLKRVVVEAPPDTTKEEGGRRESRDTQATRGGPQAASTGSFRRQRGETAAESSPTHSASARASGGIRPLSLSLFKGADRSRGRNGDSTKKDSERCQEEKNVPPSRPADPITVEPPAAATNKLRRLGFVFRQPPSSRQQRRPRAHPHPGKGVGADAKAANGDASSSSSFRTALSPLPSIPPLASLDIIREARARGIAREPDEVEEHNSNQLATTFAPLPEEDGCDHEVGTYEGGGGILSSRWGVPSFLFVRSLPIGTVMELQLGN</sequence>
<feature type="compositionally biased region" description="Low complexity" evidence="1">
    <location>
        <begin position="73"/>
        <end position="89"/>
    </location>
</feature>
<feature type="region of interest" description="Disordered" evidence="1">
    <location>
        <begin position="599"/>
        <end position="643"/>
    </location>
</feature>
<gene>
    <name evidence="2" type="ORF">Cvel_4577</name>
</gene>